<dbReference type="AlphaFoldDB" id="A0A2I4CBC5"/>
<accession>A0A2I4CBC5</accession>
<dbReference type="PANTHER" id="PTHR45784:SF3">
    <property type="entry name" value="C-TYPE LECTIN DOMAIN FAMILY 4 MEMBER K-LIKE-RELATED"/>
    <property type="match status" value="1"/>
</dbReference>
<dbReference type="PROSITE" id="PS50041">
    <property type="entry name" value="C_TYPE_LECTIN_2"/>
    <property type="match status" value="1"/>
</dbReference>
<dbReference type="InterPro" id="IPR016187">
    <property type="entry name" value="CTDL_fold"/>
</dbReference>
<dbReference type="InterPro" id="IPR016186">
    <property type="entry name" value="C-type_lectin-like/link_sf"/>
</dbReference>
<protein>
    <submittedName>
        <fullName evidence="3">L-selectin</fullName>
    </submittedName>
</protein>
<sequence>MNWVDAQQYCRERHTDLVSVRTSAENEEIQRMVPAGRLVWIGLFGDTWKWSDGRDSLFRYWLQGNPQSSGSGSDCVHVDGGAWRTQSCDSKSSVLCYYYKKRSVVKISSDVDMCDPAVQQQIQQQLETKMKSKGINDFKIRWRMSGKQVSHNNQIKQCAKSQAGEV</sequence>
<proteinExistence type="predicted"/>
<dbReference type="RefSeq" id="XP_013877289.1">
    <property type="nucleotide sequence ID" value="XM_014021835.1"/>
</dbReference>
<dbReference type="SUPFAM" id="SSF56436">
    <property type="entry name" value="C-type lectin-like"/>
    <property type="match status" value="1"/>
</dbReference>
<gene>
    <name evidence="3" type="primary">LOC106527073</name>
</gene>
<dbReference type="InParanoid" id="A0A2I4CBC5"/>
<dbReference type="OrthoDB" id="6369810at2759"/>
<dbReference type="Gene3D" id="3.10.100.10">
    <property type="entry name" value="Mannose-Binding Protein A, subunit A"/>
    <property type="match status" value="1"/>
</dbReference>
<evidence type="ECO:0000313" key="2">
    <source>
        <dbReference type="Proteomes" id="UP000192220"/>
    </source>
</evidence>
<dbReference type="GeneID" id="106527073"/>
<dbReference type="PANTHER" id="PTHR45784">
    <property type="entry name" value="C-TYPE LECTIN DOMAIN FAMILY 20 MEMBER A-RELATED"/>
    <property type="match status" value="1"/>
</dbReference>
<feature type="domain" description="C-type lectin" evidence="1">
    <location>
        <begin position="1"/>
        <end position="97"/>
    </location>
</feature>
<dbReference type="InterPro" id="IPR001304">
    <property type="entry name" value="C-type_lectin-like"/>
</dbReference>
<dbReference type="KEGG" id="alim:106527073"/>
<dbReference type="Pfam" id="PF00059">
    <property type="entry name" value="Lectin_C"/>
    <property type="match status" value="1"/>
</dbReference>
<reference evidence="3" key="1">
    <citation type="submission" date="2025-08" db="UniProtKB">
        <authorList>
            <consortium name="RefSeq"/>
        </authorList>
    </citation>
    <scope>IDENTIFICATION</scope>
    <source>
        <strain evidence="3">Quisiro</strain>
        <tissue evidence="3">Liver</tissue>
    </source>
</reference>
<organism evidence="2 3">
    <name type="scientific">Austrofundulus limnaeus</name>
    <name type="common">Annual killifish</name>
    <dbReference type="NCBI Taxonomy" id="52670"/>
    <lineage>
        <taxon>Eukaryota</taxon>
        <taxon>Metazoa</taxon>
        <taxon>Chordata</taxon>
        <taxon>Craniata</taxon>
        <taxon>Vertebrata</taxon>
        <taxon>Euteleostomi</taxon>
        <taxon>Actinopterygii</taxon>
        <taxon>Neopterygii</taxon>
        <taxon>Teleostei</taxon>
        <taxon>Neoteleostei</taxon>
        <taxon>Acanthomorphata</taxon>
        <taxon>Ovalentaria</taxon>
        <taxon>Atherinomorphae</taxon>
        <taxon>Cyprinodontiformes</taxon>
        <taxon>Rivulidae</taxon>
        <taxon>Austrofundulus</taxon>
    </lineage>
</organism>
<keyword evidence="2" id="KW-1185">Reference proteome</keyword>
<dbReference type="SMART" id="SM00034">
    <property type="entry name" value="CLECT"/>
    <property type="match status" value="1"/>
</dbReference>
<name>A0A2I4CBC5_AUSLI</name>
<evidence type="ECO:0000259" key="1">
    <source>
        <dbReference type="PROSITE" id="PS50041"/>
    </source>
</evidence>
<evidence type="ECO:0000313" key="3">
    <source>
        <dbReference type="RefSeq" id="XP_013877289.1"/>
    </source>
</evidence>
<dbReference type="Proteomes" id="UP000192220">
    <property type="component" value="Unplaced"/>
</dbReference>